<reference evidence="16 17" key="1">
    <citation type="submission" date="2018-02" db="EMBL/GenBank/DDBJ databases">
        <title>A novel lanthanide dependent methylotroph, Methylotenera sp. La3113.</title>
        <authorList>
            <person name="Lv H."/>
            <person name="Tani A."/>
        </authorList>
    </citation>
    <scope>NUCLEOTIDE SEQUENCE [LARGE SCALE GENOMIC DNA]</scope>
    <source>
        <strain evidence="16 17">La3113</strain>
    </source>
</reference>
<dbReference type="InterPro" id="IPR000531">
    <property type="entry name" value="Beta-barrel_TonB"/>
</dbReference>
<keyword evidence="4" id="KW-0410">Iron transport</keyword>
<dbReference type="Pfam" id="PF07715">
    <property type="entry name" value="Plug"/>
    <property type="match status" value="1"/>
</dbReference>
<evidence type="ECO:0000256" key="10">
    <source>
        <dbReference type="ARBA" id="ARBA00023237"/>
    </source>
</evidence>
<evidence type="ECO:0000256" key="7">
    <source>
        <dbReference type="ARBA" id="ARBA00023065"/>
    </source>
</evidence>
<keyword evidence="3 11" id="KW-1134">Transmembrane beta strand</keyword>
<evidence type="ECO:0000313" key="17">
    <source>
        <dbReference type="Proteomes" id="UP000297706"/>
    </source>
</evidence>
<comment type="similarity">
    <text evidence="11 12">Belongs to the TonB-dependent receptor family.</text>
</comment>
<evidence type="ECO:0000256" key="13">
    <source>
        <dbReference type="SAM" id="SignalP"/>
    </source>
</evidence>
<dbReference type="PROSITE" id="PS52016">
    <property type="entry name" value="TONB_DEPENDENT_REC_3"/>
    <property type="match status" value="1"/>
</dbReference>
<evidence type="ECO:0000256" key="6">
    <source>
        <dbReference type="ARBA" id="ARBA00023004"/>
    </source>
</evidence>
<proteinExistence type="inferred from homology"/>
<dbReference type="RefSeq" id="WP_135276810.1">
    <property type="nucleotide sequence ID" value="NZ_PQVH01000006.1"/>
</dbReference>
<evidence type="ECO:0000256" key="5">
    <source>
        <dbReference type="ARBA" id="ARBA00022692"/>
    </source>
</evidence>
<keyword evidence="17" id="KW-1185">Reference proteome</keyword>
<dbReference type="EMBL" id="PQVH01000006">
    <property type="protein sequence ID" value="TFW72267.1"/>
    <property type="molecule type" value="Genomic_DNA"/>
</dbReference>
<evidence type="ECO:0000256" key="12">
    <source>
        <dbReference type="RuleBase" id="RU003357"/>
    </source>
</evidence>
<evidence type="ECO:0000256" key="2">
    <source>
        <dbReference type="ARBA" id="ARBA00022448"/>
    </source>
</evidence>
<keyword evidence="13" id="KW-0732">Signal</keyword>
<organism evidence="16 17">
    <name type="scientific">Methylotenera oryzisoli</name>
    <dbReference type="NCBI Taxonomy" id="2080758"/>
    <lineage>
        <taxon>Bacteria</taxon>
        <taxon>Pseudomonadati</taxon>
        <taxon>Pseudomonadota</taxon>
        <taxon>Betaproteobacteria</taxon>
        <taxon>Nitrosomonadales</taxon>
        <taxon>Methylophilaceae</taxon>
        <taxon>Methylotenera</taxon>
    </lineage>
</organism>
<keyword evidence="9 11" id="KW-0472">Membrane</keyword>
<evidence type="ECO:0000256" key="11">
    <source>
        <dbReference type="PROSITE-ProRule" id="PRU01360"/>
    </source>
</evidence>
<feature type="domain" description="TonB-dependent receptor plug" evidence="15">
    <location>
        <begin position="77"/>
        <end position="185"/>
    </location>
</feature>
<dbReference type="Gene3D" id="2.40.170.20">
    <property type="entry name" value="TonB-dependent receptor, beta-barrel domain"/>
    <property type="match status" value="1"/>
</dbReference>
<evidence type="ECO:0000256" key="4">
    <source>
        <dbReference type="ARBA" id="ARBA00022496"/>
    </source>
</evidence>
<dbReference type="InterPro" id="IPR012910">
    <property type="entry name" value="Plug_dom"/>
</dbReference>
<dbReference type="PANTHER" id="PTHR32552">
    <property type="entry name" value="FERRICHROME IRON RECEPTOR-RELATED"/>
    <property type="match status" value="1"/>
</dbReference>
<dbReference type="PANTHER" id="PTHR32552:SF81">
    <property type="entry name" value="TONB-DEPENDENT OUTER MEMBRANE RECEPTOR"/>
    <property type="match status" value="1"/>
</dbReference>
<keyword evidence="16" id="KW-0675">Receptor</keyword>
<feature type="chain" id="PRO_5021192599" evidence="13">
    <location>
        <begin position="45"/>
        <end position="789"/>
    </location>
</feature>
<sequence>MRSKEIKGAHPRQATFQLKPLVKNVSIALAISAATVLNANLAYAEESAPAQAEDKAKVEGVTLPSVTVTSQKREESVQEVKTAITALGGKDLLDQGVGRSASEVLNYVPNASAGTQQHGRPRWWIRGVGAGQQQYDLSNPVGFYLDEVYISNASATGFPLFDIERVEVLRGPQGTLWGKNTTGGAVSVVSKKPSFNTDAKDNYVKVDYGSYNDRIVQGGVGGVIIDERLAGRVSFLQEDQDGRLKNQYTGSNDSGLSEGAIRGQLLAVLTPDLEALLNVHYRKYETDGAITTTRSYAANGVFRNGYKPSKDIKHVSTNAPDSSDNTQNGVSLNLKWQLGRLALTSITGYEDFQSEIVTDNDYTPLEISRSHTDGKSRQFTQEFRLASPKEDRWNWLAGAHYFNENVNFSTQGAKLPSASVPGLAGAPPGATYNKSDLTHNAESFALFGSNTYNFTDQFNATLGVRWTRETKEYDLNRKGSTGTGSWSNLAQWWSTYTGAYAAAGPSGSGTFSAKDSKTWNALTYDITPEYKITPHDRVYAKYSHGEKSGGFNTAATSLAAVNTVKPEQLDAYEVGYKSEWLDGRLNFNTSLFHYNYKDVQVNVVGFNANANTTVSYLQNAKKATVNGAEFEVEALPLENLHVNASLGLLDADYDSLQVVNGGADLSGRSLVRSPHVTAQLAADYRIPVRYGKVIIGADARYQAKQYYFIDPQSEARGHLNQEAYTLANARISFATHNDKYLFTGYVNNLFDKEYKNHSLPAFNAAQGVNGDSIYWAAPRTVGVSVTTRW</sequence>
<dbReference type="GO" id="GO:0006826">
    <property type="term" value="P:iron ion transport"/>
    <property type="evidence" value="ECO:0007669"/>
    <property type="project" value="UniProtKB-KW"/>
</dbReference>
<dbReference type="OrthoDB" id="8538693at2"/>
<feature type="signal peptide" evidence="13">
    <location>
        <begin position="1"/>
        <end position="44"/>
    </location>
</feature>
<evidence type="ECO:0000256" key="3">
    <source>
        <dbReference type="ARBA" id="ARBA00022452"/>
    </source>
</evidence>
<dbReference type="InterPro" id="IPR036942">
    <property type="entry name" value="Beta-barrel_TonB_sf"/>
</dbReference>
<comment type="subcellular location">
    <subcellularLocation>
        <location evidence="1 11">Cell outer membrane</location>
        <topology evidence="1 11">Multi-pass membrane protein</topology>
    </subcellularLocation>
</comment>
<accession>A0A4Y9VUC0</accession>
<dbReference type="Proteomes" id="UP000297706">
    <property type="component" value="Unassembled WGS sequence"/>
</dbReference>
<keyword evidence="5 11" id="KW-0812">Transmembrane</keyword>
<evidence type="ECO:0000256" key="9">
    <source>
        <dbReference type="ARBA" id="ARBA00023136"/>
    </source>
</evidence>
<evidence type="ECO:0000259" key="14">
    <source>
        <dbReference type="Pfam" id="PF00593"/>
    </source>
</evidence>
<evidence type="ECO:0000259" key="15">
    <source>
        <dbReference type="Pfam" id="PF07715"/>
    </source>
</evidence>
<keyword evidence="6" id="KW-0408">Iron</keyword>
<protein>
    <submittedName>
        <fullName evidence="16">TonB-dependent receptor</fullName>
    </submittedName>
</protein>
<keyword evidence="8 12" id="KW-0798">TonB box</keyword>
<dbReference type="AlphaFoldDB" id="A0A4Y9VUC0"/>
<evidence type="ECO:0000313" key="16">
    <source>
        <dbReference type="EMBL" id="TFW72267.1"/>
    </source>
</evidence>
<keyword evidence="7" id="KW-0406">Ion transport</keyword>
<comment type="caution">
    <text evidence="16">The sequence shown here is derived from an EMBL/GenBank/DDBJ whole genome shotgun (WGS) entry which is preliminary data.</text>
</comment>
<name>A0A4Y9VUC0_9PROT</name>
<keyword evidence="2 11" id="KW-0813">Transport</keyword>
<keyword evidence="10 11" id="KW-0998">Cell outer membrane</keyword>
<evidence type="ECO:0000256" key="8">
    <source>
        <dbReference type="ARBA" id="ARBA00023077"/>
    </source>
</evidence>
<dbReference type="InterPro" id="IPR039426">
    <property type="entry name" value="TonB-dep_rcpt-like"/>
</dbReference>
<gene>
    <name evidence="16" type="ORF">C3Y98_03955</name>
</gene>
<dbReference type="SUPFAM" id="SSF56935">
    <property type="entry name" value="Porins"/>
    <property type="match status" value="1"/>
</dbReference>
<dbReference type="GO" id="GO:0009279">
    <property type="term" value="C:cell outer membrane"/>
    <property type="evidence" value="ECO:0007669"/>
    <property type="project" value="UniProtKB-SubCell"/>
</dbReference>
<dbReference type="Pfam" id="PF00593">
    <property type="entry name" value="TonB_dep_Rec_b-barrel"/>
    <property type="match status" value="1"/>
</dbReference>
<evidence type="ECO:0000256" key="1">
    <source>
        <dbReference type="ARBA" id="ARBA00004571"/>
    </source>
</evidence>
<feature type="domain" description="TonB-dependent receptor-like beta-barrel" evidence="14">
    <location>
        <begin position="293"/>
        <end position="749"/>
    </location>
</feature>